<keyword evidence="2" id="KW-1185">Reference proteome</keyword>
<dbReference type="GeneID" id="93101840"/>
<dbReference type="Proteomes" id="UP000546007">
    <property type="component" value="Unassembled WGS sequence"/>
</dbReference>
<gene>
    <name evidence="1" type="ORF">GGR14_002316</name>
</gene>
<organism evidence="1 2">
    <name type="scientific">Butyricimonas faecihominis</name>
    <dbReference type="NCBI Taxonomy" id="1472416"/>
    <lineage>
        <taxon>Bacteria</taxon>
        <taxon>Pseudomonadati</taxon>
        <taxon>Bacteroidota</taxon>
        <taxon>Bacteroidia</taxon>
        <taxon>Bacteroidales</taxon>
        <taxon>Odoribacteraceae</taxon>
        <taxon>Butyricimonas</taxon>
    </lineage>
</organism>
<dbReference type="EMBL" id="JACIES010000005">
    <property type="protein sequence ID" value="MBB4026522.1"/>
    <property type="molecule type" value="Genomic_DNA"/>
</dbReference>
<dbReference type="RefSeq" id="WP_221230326.1">
    <property type="nucleotide sequence ID" value="NZ_AP028155.1"/>
</dbReference>
<reference evidence="1 2" key="1">
    <citation type="submission" date="2020-08" db="EMBL/GenBank/DDBJ databases">
        <title>Genomic Encyclopedia of Type Strains, Phase IV (KMG-IV): sequencing the most valuable type-strain genomes for metagenomic binning, comparative biology and taxonomic classification.</title>
        <authorList>
            <person name="Goeker M."/>
        </authorList>
    </citation>
    <scope>NUCLEOTIDE SEQUENCE [LARGE SCALE GENOMIC DNA]</scope>
    <source>
        <strain evidence="1 2">DSM 105721</strain>
    </source>
</reference>
<accession>A0A7W6MYX1</accession>
<dbReference type="PANTHER" id="PTHR41317:SF1">
    <property type="entry name" value="PD-(D_E)XK NUCLEASE FAMILY TRANSPOSASE"/>
    <property type="match status" value="1"/>
</dbReference>
<evidence type="ECO:0000313" key="2">
    <source>
        <dbReference type="Proteomes" id="UP000546007"/>
    </source>
</evidence>
<dbReference type="Pfam" id="PF12784">
    <property type="entry name" value="PDDEXK_2"/>
    <property type="match status" value="1"/>
</dbReference>
<sequence length="326" mass="37275">MGKSNLVRFDWAAKRLLRNKSNFVVLEGFLSVLLEDEIHIERILESEGNQQKFDDKFNRVDMLAENSKGELVIIEVQNNRELDYFHRMLYGTSKAITEYINQGDPYAKVKKVYSVNIVYFDLGQGDDYVYHGYTEFRGIHTKDVLRLSVQQQEQFVCHDAGDLFPEYYVLRVDEFDKLAKTPLDEWILFLKTGEIAENVTASGLREARERLRVDKLSDAEQKEYERHMEALRYQRSVIQTGWIEGKAEGKAEGIKEGKAEGRAEGIAEGIKEGKAEGIKEGKIEGMKEGERKGKLEVARSLKQMGLSVESIAVATGLSIDDIEYLE</sequence>
<proteinExistence type="predicted"/>
<evidence type="ECO:0000313" key="1">
    <source>
        <dbReference type="EMBL" id="MBB4026522.1"/>
    </source>
</evidence>
<dbReference type="AlphaFoldDB" id="A0A7W6MYX1"/>
<dbReference type="NCBIfam" id="TIGR01784">
    <property type="entry name" value="T_den_put_tspse"/>
    <property type="match status" value="1"/>
</dbReference>
<name>A0A7W6MYX1_9BACT</name>
<dbReference type="InterPro" id="IPR010106">
    <property type="entry name" value="RpnA"/>
</dbReference>
<protein>
    <submittedName>
        <fullName evidence="1">Putative transposase/invertase (TIGR01784 family)</fullName>
    </submittedName>
</protein>
<dbReference type="PANTHER" id="PTHR41317">
    <property type="entry name" value="PD-(D_E)XK NUCLEASE FAMILY TRANSPOSASE"/>
    <property type="match status" value="1"/>
</dbReference>
<comment type="caution">
    <text evidence="1">The sequence shown here is derived from an EMBL/GenBank/DDBJ whole genome shotgun (WGS) entry which is preliminary data.</text>
</comment>